<dbReference type="Proteomes" id="UP000503018">
    <property type="component" value="Chromosome"/>
</dbReference>
<dbReference type="KEGG" id="slan:GV829_07410"/>
<dbReference type="SUPFAM" id="SSF103481">
    <property type="entry name" value="Multidrug resistance efflux transporter EmrE"/>
    <property type="match status" value="1"/>
</dbReference>
<evidence type="ECO:0000313" key="8">
    <source>
        <dbReference type="EMBL" id="QJQ33638.1"/>
    </source>
</evidence>
<dbReference type="AlphaFoldDB" id="A0A6M4AWX3"/>
<dbReference type="InterPro" id="IPR000620">
    <property type="entry name" value="EamA_dom"/>
</dbReference>
<gene>
    <name evidence="8" type="ORF">GV829_07410</name>
</gene>
<keyword evidence="5 6" id="KW-0472">Membrane</keyword>
<dbReference type="PANTHER" id="PTHR32322">
    <property type="entry name" value="INNER MEMBRANE TRANSPORTER"/>
    <property type="match status" value="1"/>
</dbReference>
<accession>A0A6M4AWX3</accession>
<feature type="transmembrane region" description="Helical" evidence="6">
    <location>
        <begin position="51"/>
        <end position="69"/>
    </location>
</feature>
<name>A0A6M4AWX3_9SPHN</name>
<feature type="transmembrane region" description="Helical" evidence="6">
    <location>
        <begin position="284"/>
        <end position="305"/>
    </location>
</feature>
<feature type="transmembrane region" description="Helical" evidence="6">
    <location>
        <begin position="167"/>
        <end position="187"/>
    </location>
</feature>
<dbReference type="EMBL" id="CP053015">
    <property type="protein sequence ID" value="QJQ33638.1"/>
    <property type="molecule type" value="Genomic_DNA"/>
</dbReference>
<evidence type="ECO:0000313" key="9">
    <source>
        <dbReference type="Proteomes" id="UP000503018"/>
    </source>
</evidence>
<dbReference type="InterPro" id="IPR050638">
    <property type="entry name" value="AA-Vitamin_Transporters"/>
</dbReference>
<reference evidence="8 9" key="1">
    <citation type="submission" date="2020-01" db="EMBL/GenBank/DDBJ databases">
        <title>Sphingomonas sp. strain CSW-10.</title>
        <authorList>
            <person name="Chen W.-M."/>
        </authorList>
    </citation>
    <scope>NUCLEOTIDE SEQUENCE [LARGE SCALE GENOMIC DNA]</scope>
    <source>
        <strain evidence="8 9">CSW-10</strain>
    </source>
</reference>
<dbReference type="InterPro" id="IPR037185">
    <property type="entry name" value="EmrE-like"/>
</dbReference>
<feature type="transmembrane region" description="Helical" evidence="6">
    <location>
        <begin position="106"/>
        <end position="125"/>
    </location>
</feature>
<feature type="transmembrane region" description="Helical" evidence="6">
    <location>
        <begin position="21"/>
        <end position="39"/>
    </location>
</feature>
<keyword evidence="4 6" id="KW-1133">Transmembrane helix</keyword>
<sequence>MAPAEDAPAQPAPLTLLSPRVLIPFTIVTLIWGSTWLVIRDQLGTVPASWSVTYRFAVASIAMFLLLAIRRERMGLEPKAMLFAAAVGFAQFMLNFNFVYRAEHYLTSGVVAVIFALLIVPNTILSRLFLKTEVDRRFLTGGAIAVVGIILLLVHEASAIKADTGTVILGTVLTLAGVMSASAANVMQATPLAKAQSSFALIAWAMLWGTLANGLFAIATVGAPTFDPRWTYSAGILYLGLFGSVICFPLYFGIIRDVGAGPAAWSSVLIPVIAMGLSTLAEGYVWSGLSVAGAILAMAGLIVALRPASR</sequence>
<organism evidence="8 9">
    <name type="scientific">Sphingomonas lacunae</name>
    <dbReference type="NCBI Taxonomy" id="2698828"/>
    <lineage>
        <taxon>Bacteria</taxon>
        <taxon>Pseudomonadati</taxon>
        <taxon>Pseudomonadota</taxon>
        <taxon>Alphaproteobacteria</taxon>
        <taxon>Sphingomonadales</taxon>
        <taxon>Sphingomonadaceae</taxon>
        <taxon>Sphingomonas</taxon>
    </lineage>
</organism>
<feature type="transmembrane region" description="Helical" evidence="6">
    <location>
        <begin position="259"/>
        <end position="278"/>
    </location>
</feature>
<dbReference type="PANTHER" id="PTHR32322:SF2">
    <property type="entry name" value="EAMA DOMAIN-CONTAINING PROTEIN"/>
    <property type="match status" value="1"/>
</dbReference>
<proteinExistence type="inferred from homology"/>
<comment type="similarity">
    <text evidence="2">Belongs to the EamA transporter family.</text>
</comment>
<evidence type="ECO:0000256" key="6">
    <source>
        <dbReference type="SAM" id="Phobius"/>
    </source>
</evidence>
<feature type="transmembrane region" description="Helical" evidence="6">
    <location>
        <begin position="199"/>
        <end position="218"/>
    </location>
</feature>
<feature type="domain" description="EamA" evidence="7">
    <location>
        <begin position="27"/>
        <end position="153"/>
    </location>
</feature>
<dbReference type="Pfam" id="PF00892">
    <property type="entry name" value="EamA"/>
    <property type="match status" value="2"/>
</dbReference>
<evidence type="ECO:0000256" key="5">
    <source>
        <dbReference type="ARBA" id="ARBA00023136"/>
    </source>
</evidence>
<evidence type="ECO:0000256" key="4">
    <source>
        <dbReference type="ARBA" id="ARBA00022989"/>
    </source>
</evidence>
<dbReference type="RefSeq" id="WP_169948081.1">
    <property type="nucleotide sequence ID" value="NZ_CP053015.1"/>
</dbReference>
<evidence type="ECO:0000256" key="3">
    <source>
        <dbReference type="ARBA" id="ARBA00022692"/>
    </source>
</evidence>
<dbReference type="GO" id="GO:0016020">
    <property type="term" value="C:membrane"/>
    <property type="evidence" value="ECO:0007669"/>
    <property type="project" value="UniProtKB-SubCell"/>
</dbReference>
<feature type="transmembrane region" description="Helical" evidence="6">
    <location>
        <begin position="230"/>
        <end position="252"/>
    </location>
</feature>
<comment type="subcellular location">
    <subcellularLocation>
        <location evidence="1">Membrane</location>
        <topology evidence="1">Multi-pass membrane protein</topology>
    </subcellularLocation>
</comment>
<feature type="transmembrane region" description="Helical" evidence="6">
    <location>
        <begin position="137"/>
        <end position="155"/>
    </location>
</feature>
<feature type="domain" description="EamA" evidence="7">
    <location>
        <begin position="171"/>
        <end position="305"/>
    </location>
</feature>
<evidence type="ECO:0000259" key="7">
    <source>
        <dbReference type="Pfam" id="PF00892"/>
    </source>
</evidence>
<keyword evidence="3 6" id="KW-0812">Transmembrane</keyword>
<evidence type="ECO:0000256" key="1">
    <source>
        <dbReference type="ARBA" id="ARBA00004141"/>
    </source>
</evidence>
<evidence type="ECO:0000256" key="2">
    <source>
        <dbReference type="ARBA" id="ARBA00007362"/>
    </source>
</evidence>
<feature type="transmembrane region" description="Helical" evidence="6">
    <location>
        <begin position="81"/>
        <end position="100"/>
    </location>
</feature>
<keyword evidence="9" id="KW-1185">Reference proteome</keyword>
<protein>
    <submittedName>
        <fullName evidence="8">DMT family transporter</fullName>
    </submittedName>
</protein>